<name>A0AAV4VAN2_CAEEX</name>
<accession>A0AAV4VAN2</accession>
<dbReference type="AlphaFoldDB" id="A0AAV4VAN2"/>
<dbReference type="EMBL" id="BPLR01014213">
    <property type="protein sequence ID" value="GIY67182.1"/>
    <property type="molecule type" value="Genomic_DNA"/>
</dbReference>
<protein>
    <submittedName>
        <fullName evidence="1">Uncharacterized protein</fullName>
    </submittedName>
</protein>
<keyword evidence="2" id="KW-1185">Reference proteome</keyword>
<reference evidence="1 2" key="1">
    <citation type="submission" date="2021-06" db="EMBL/GenBank/DDBJ databases">
        <title>Caerostris extrusa draft genome.</title>
        <authorList>
            <person name="Kono N."/>
            <person name="Arakawa K."/>
        </authorList>
    </citation>
    <scope>NUCLEOTIDE SEQUENCE [LARGE SCALE GENOMIC DNA]</scope>
</reference>
<proteinExistence type="predicted"/>
<sequence>MLPKKDPAPMCPKCEGQRRRRIIPESWDGCGGARIGNVLAKRGQKQMSSETINDYFTYFREVAEVFASHRNKLLGSPVYGTAFLSWSTNDEYAEDEQIDLLMKDVSKVYAGYGNENLVMLEITAPDASEGMGHLCGGVATQTSSDGMLPMKRIRFGSLYPIQITVMKIQIGKTVNLYT</sequence>
<evidence type="ECO:0000313" key="2">
    <source>
        <dbReference type="Proteomes" id="UP001054945"/>
    </source>
</evidence>
<organism evidence="1 2">
    <name type="scientific">Caerostris extrusa</name>
    <name type="common">Bark spider</name>
    <name type="synonym">Caerostris bankana</name>
    <dbReference type="NCBI Taxonomy" id="172846"/>
    <lineage>
        <taxon>Eukaryota</taxon>
        <taxon>Metazoa</taxon>
        <taxon>Ecdysozoa</taxon>
        <taxon>Arthropoda</taxon>
        <taxon>Chelicerata</taxon>
        <taxon>Arachnida</taxon>
        <taxon>Araneae</taxon>
        <taxon>Araneomorphae</taxon>
        <taxon>Entelegynae</taxon>
        <taxon>Araneoidea</taxon>
        <taxon>Araneidae</taxon>
        <taxon>Caerostris</taxon>
    </lineage>
</organism>
<evidence type="ECO:0000313" key="1">
    <source>
        <dbReference type="EMBL" id="GIY67182.1"/>
    </source>
</evidence>
<dbReference type="Proteomes" id="UP001054945">
    <property type="component" value="Unassembled WGS sequence"/>
</dbReference>
<comment type="caution">
    <text evidence="1">The sequence shown here is derived from an EMBL/GenBank/DDBJ whole genome shotgun (WGS) entry which is preliminary data.</text>
</comment>
<gene>
    <name evidence="1" type="ORF">CEXT_133121</name>
</gene>